<dbReference type="EC" id="2.7.13.3" evidence="2"/>
<dbReference type="Pfam" id="PF00512">
    <property type="entry name" value="HisKA"/>
    <property type="match status" value="1"/>
</dbReference>
<evidence type="ECO:0000256" key="6">
    <source>
        <dbReference type="ARBA" id="ARBA00023012"/>
    </source>
</evidence>
<sequence length="395" mass="46349">MLVLKSLDIDLTQSEKKTLLSFLFVYSFFTIVILFFVSFLYFSFQKDLMLQKKRLIMQEYASDFVFRLKDLHINFDKYKYYPRDEKFNSAIYDSDKKMIFSTLESKKVDLDGVAYISNSKIHFVEEPESFYLGAKYIVLEIPDDKHWLRDLKDEITIFVIIAFVFMTILGYFLLKILLKPMREALHLLDRFIKDTTHELNTPITAIISNIEMIETSNLDEKLAKKIKRIDIGAKTISNIYEDLTFLTLNNKIISQNENLDLSTILIQRIEYFKTLADVKKITFIPYIDKDITIFCDKKKIIKLIDNFLSNAIKYNKINGKIEVVLKEHYLSIEDSGKGMTQNQIDNLFERYMRFDKSVGGFGIGLNIVSLIAKEYDFKIEVISKLDEGSKMVVKW</sequence>
<evidence type="ECO:0000256" key="4">
    <source>
        <dbReference type="ARBA" id="ARBA00022679"/>
    </source>
</evidence>
<comment type="catalytic activity">
    <reaction evidence="1">
        <text>ATP + protein L-histidine = ADP + protein N-phospho-L-histidine.</text>
        <dbReference type="EC" id="2.7.13.3"/>
    </reaction>
</comment>
<reference evidence="9 10" key="1">
    <citation type="submission" date="2017-10" db="EMBL/GenBank/DDBJ databases">
        <title>Genomics of the genus Arcobacter.</title>
        <authorList>
            <person name="Perez-Cataluna A."/>
            <person name="Figueras M.J."/>
        </authorList>
    </citation>
    <scope>NUCLEOTIDE SEQUENCE [LARGE SCALE GENOMIC DNA]</scope>
    <source>
        <strain evidence="9 10">CECT 8993</strain>
    </source>
</reference>
<dbReference type="InterPro" id="IPR036890">
    <property type="entry name" value="HATPase_C_sf"/>
</dbReference>
<accession>A0A4V1LS09</accession>
<keyword evidence="4" id="KW-0808">Transferase</keyword>
<dbReference type="InterPro" id="IPR005467">
    <property type="entry name" value="His_kinase_dom"/>
</dbReference>
<dbReference type="EMBL" id="PDKJ01000001">
    <property type="protein sequence ID" value="RXJ70058.1"/>
    <property type="molecule type" value="Genomic_DNA"/>
</dbReference>
<dbReference type="InterPro" id="IPR036097">
    <property type="entry name" value="HisK_dim/P_sf"/>
</dbReference>
<dbReference type="InterPro" id="IPR003661">
    <property type="entry name" value="HisK_dim/P_dom"/>
</dbReference>
<evidence type="ECO:0000313" key="9">
    <source>
        <dbReference type="EMBL" id="RXJ70058.1"/>
    </source>
</evidence>
<dbReference type="GO" id="GO:0005886">
    <property type="term" value="C:plasma membrane"/>
    <property type="evidence" value="ECO:0007669"/>
    <property type="project" value="TreeGrafter"/>
</dbReference>
<keyword evidence="7" id="KW-0472">Membrane</keyword>
<keyword evidence="5 9" id="KW-0418">Kinase</keyword>
<dbReference type="SUPFAM" id="SSF47384">
    <property type="entry name" value="Homodimeric domain of signal transducing histidine kinase"/>
    <property type="match status" value="1"/>
</dbReference>
<dbReference type="AlphaFoldDB" id="A0A4V1LS09"/>
<evidence type="ECO:0000259" key="8">
    <source>
        <dbReference type="PROSITE" id="PS50109"/>
    </source>
</evidence>
<keyword evidence="7" id="KW-0812">Transmembrane</keyword>
<keyword evidence="7" id="KW-1133">Transmembrane helix</keyword>
<dbReference type="Pfam" id="PF02518">
    <property type="entry name" value="HATPase_c"/>
    <property type="match status" value="1"/>
</dbReference>
<gene>
    <name evidence="9" type="ORF">CRV08_00400</name>
</gene>
<feature type="domain" description="Histidine kinase" evidence="8">
    <location>
        <begin position="194"/>
        <end position="395"/>
    </location>
</feature>
<dbReference type="SUPFAM" id="SSF55874">
    <property type="entry name" value="ATPase domain of HSP90 chaperone/DNA topoisomerase II/histidine kinase"/>
    <property type="match status" value="1"/>
</dbReference>
<protein>
    <recommendedName>
        <fullName evidence="2">histidine kinase</fullName>
        <ecNumber evidence="2">2.7.13.3</ecNumber>
    </recommendedName>
</protein>
<feature type="transmembrane region" description="Helical" evidence="7">
    <location>
        <begin position="20"/>
        <end position="44"/>
    </location>
</feature>
<dbReference type="SMART" id="SM00388">
    <property type="entry name" value="HisKA"/>
    <property type="match status" value="1"/>
</dbReference>
<dbReference type="GO" id="GO:0016036">
    <property type="term" value="P:cellular response to phosphate starvation"/>
    <property type="evidence" value="ECO:0007669"/>
    <property type="project" value="TreeGrafter"/>
</dbReference>
<name>A0A4V1LS09_9BACT</name>
<dbReference type="Gene3D" id="3.30.565.10">
    <property type="entry name" value="Histidine kinase-like ATPase, C-terminal domain"/>
    <property type="match status" value="1"/>
</dbReference>
<keyword evidence="3" id="KW-0597">Phosphoprotein</keyword>
<dbReference type="GO" id="GO:0004721">
    <property type="term" value="F:phosphoprotein phosphatase activity"/>
    <property type="evidence" value="ECO:0007669"/>
    <property type="project" value="TreeGrafter"/>
</dbReference>
<comment type="caution">
    <text evidence="9">The sequence shown here is derived from an EMBL/GenBank/DDBJ whole genome shotgun (WGS) entry which is preliminary data.</text>
</comment>
<dbReference type="PANTHER" id="PTHR45453">
    <property type="entry name" value="PHOSPHATE REGULON SENSOR PROTEIN PHOR"/>
    <property type="match status" value="1"/>
</dbReference>
<evidence type="ECO:0000256" key="7">
    <source>
        <dbReference type="SAM" id="Phobius"/>
    </source>
</evidence>
<dbReference type="CDD" id="cd00082">
    <property type="entry name" value="HisKA"/>
    <property type="match status" value="1"/>
</dbReference>
<dbReference type="Proteomes" id="UP000290172">
    <property type="component" value="Unassembled WGS sequence"/>
</dbReference>
<dbReference type="PROSITE" id="PS50109">
    <property type="entry name" value="HIS_KIN"/>
    <property type="match status" value="1"/>
</dbReference>
<keyword evidence="6" id="KW-0902">Two-component regulatory system</keyword>
<feature type="transmembrane region" description="Helical" evidence="7">
    <location>
        <begin position="155"/>
        <end position="174"/>
    </location>
</feature>
<dbReference type="GO" id="GO:0000155">
    <property type="term" value="F:phosphorelay sensor kinase activity"/>
    <property type="evidence" value="ECO:0007669"/>
    <property type="project" value="InterPro"/>
</dbReference>
<dbReference type="Gene3D" id="1.10.287.130">
    <property type="match status" value="1"/>
</dbReference>
<organism evidence="9 10">
    <name type="scientific">Halarcobacter ebronensis</name>
    <dbReference type="NCBI Taxonomy" id="1462615"/>
    <lineage>
        <taxon>Bacteria</taxon>
        <taxon>Pseudomonadati</taxon>
        <taxon>Campylobacterota</taxon>
        <taxon>Epsilonproteobacteria</taxon>
        <taxon>Campylobacterales</taxon>
        <taxon>Arcobacteraceae</taxon>
        <taxon>Halarcobacter</taxon>
    </lineage>
</organism>
<proteinExistence type="predicted"/>
<evidence type="ECO:0000256" key="3">
    <source>
        <dbReference type="ARBA" id="ARBA00022553"/>
    </source>
</evidence>
<evidence type="ECO:0000313" key="10">
    <source>
        <dbReference type="Proteomes" id="UP000290172"/>
    </source>
</evidence>
<evidence type="ECO:0000256" key="2">
    <source>
        <dbReference type="ARBA" id="ARBA00012438"/>
    </source>
</evidence>
<evidence type="ECO:0000256" key="1">
    <source>
        <dbReference type="ARBA" id="ARBA00000085"/>
    </source>
</evidence>
<dbReference type="InterPro" id="IPR003594">
    <property type="entry name" value="HATPase_dom"/>
</dbReference>
<dbReference type="SMART" id="SM00387">
    <property type="entry name" value="HATPase_c"/>
    <property type="match status" value="1"/>
</dbReference>
<dbReference type="InterPro" id="IPR050351">
    <property type="entry name" value="BphY/WalK/GraS-like"/>
</dbReference>
<evidence type="ECO:0000256" key="5">
    <source>
        <dbReference type="ARBA" id="ARBA00022777"/>
    </source>
</evidence>
<dbReference type="PANTHER" id="PTHR45453:SF1">
    <property type="entry name" value="PHOSPHATE REGULON SENSOR PROTEIN PHOR"/>
    <property type="match status" value="1"/>
</dbReference>